<evidence type="ECO:0008006" key="3">
    <source>
        <dbReference type="Google" id="ProtNLM"/>
    </source>
</evidence>
<evidence type="ECO:0000313" key="2">
    <source>
        <dbReference type="Proteomes" id="UP000278475"/>
    </source>
</evidence>
<organism evidence="1 2">
    <name type="scientific">Thermoproteota archaeon</name>
    <dbReference type="NCBI Taxonomy" id="2056631"/>
    <lineage>
        <taxon>Archaea</taxon>
        <taxon>Thermoproteota</taxon>
    </lineage>
</organism>
<sequence>MYKSQTNSVGFILVMLKSHASLWEYVDRLAEKLKDTELRHLWRTANTLHQNFYENWMPPREVELSVRDIKTLIEKLRATIKP</sequence>
<dbReference type="EMBL" id="QMQV01000235">
    <property type="protein sequence ID" value="RLE45705.1"/>
    <property type="molecule type" value="Genomic_DNA"/>
</dbReference>
<dbReference type="Gene3D" id="1.20.120.330">
    <property type="entry name" value="Nucleotidyltransferases domain 2"/>
    <property type="match status" value="1"/>
</dbReference>
<evidence type="ECO:0000313" key="1">
    <source>
        <dbReference type="EMBL" id="RLE45705.1"/>
    </source>
</evidence>
<dbReference type="PANTHER" id="PTHR34237">
    <property type="entry name" value="PAREP8-RELATED"/>
    <property type="match status" value="1"/>
</dbReference>
<reference evidence="1 2" key="1">
    <citation type="submission" date="2018-06" db="EMBL/GenBank/DDBJ databases">
        <title>Extensive metabolic versatility and redundancy in microbially diverse, dynamic hydrothermal sediments.</title>
        <authorList>
            <person name="Dombrowski N."/>
            <person name="Teske A."/>
            <person name="Baker B.J."/>
        </authorList>
    </citation>
    <scope>NUCLEOTIDE SEQUENCE [LARGE SCALE GENOMIC DNA]</scope>
    <source>
        <strain evidence="1">B66_G16</strain>
    </source>
</reference>
<name>A0A497EJQ1_9CREN</name>
<gene>
    <name evidence="1" type="ORF">DRJ31_10920</name>
</gene>
<dbReference type="Pfam" id="PF05942">
    <property type="entry name" value="PaREP1"/>
    <property type="match status" value="1"/>
</dbReference>
<dbReference type="PANTHER" id="PTHR34237:SF1">
    <property type="entry name" value="PAREP8"/>
    <property type="match status" value="1"/>
</dbReference>
<dbReference type="InterPro" id="IPR010268">
    <property type="entry name" value="PaREP1"/>
</dbReference>
<comment type="caution">
    <text evidence="1">The sequence shown here is derived from an EMBL/GenBank/DDBJ whole genome shotgun (WGS) entry which is preliminary data.</text>
</comment>
<accession>A0A497EJQ1</accession>
<dbReference type="AlphaFoldDB" id="A0A497EJQ1"/>
<protein>
    <recommendedName>
        <fullName evidence="3">HEPN domain-containing protein</fullName>
    </recommendedName>
</protein>
<proteinExistence type="predicted"/>
<dbReference type="Proteomes" id="UP000278475">
    <property type="component" value="Unassembled WGS sequence"/>
</dbReference>